<organism evidence="1 2">
    <name type="scientific">Alligator mississippiensis</name>
    <name type="common">American alligator</name>
    <dbReference type="NCBI Taxonomy" id="8496"/>
    <lineage>
        <taxon>Eukaryota</taxon>
        <taxon>Metazoa</taxon>
        <taxon>Chordata</taxon>
        <taxon>Craniata</taxon>
        <taxon>Vertebrata</taxon>
        <taxon>Euteleostomi</taxon>
        <taxon>Archelosauria</taxon>
        <taxon>Archosauria</taxon>
        <taxon>Crocodylia</taxon>
        <taxon>Alligatoridae</taxon>
        <taxon>Alligatorinae</taxon>
        <taxon>Alligator</taxon>
    </lineage>
</organism>
<reference evidence="1 2" key="1">
    <citation type="journal article" date="2012" name="Genome Biol.">
        <title>Sequencing three crocodilian genomes to illuminate the evolution of archosaurs and amniotes.</title>
        <authorList>
            <person name="St John J.A."/>
            <person name="Braun E.L."/>
            <person name="Isberg S.R."/>
            <person name="Miles L.G."/>
            <person name="Chong A.Y."/>
            <person name="Gongora J."/>
            <person name="Dalzell P."/>
            <person name="Moran C."/>
            <person name="Bed'hom B."/>
            <person name="Abzhanov A."/>
            <person name="Burgess S.C."/>
            <person name="Cooksey A.M."/>
            <person name="Castoe T.A."/>
            <person name="Crawford N.G."/>
            <person name="Densmore L.D."/>
            <person name="Drew J.C."/>
            <person name="Edwards S.V."/>
            <person name="Faircloth B.C."/>
            <person name="Fujita M.K."/>
            <person name="Greenwold M.J."/>
            <person name="Hoffmann F.G."/>
            <person name="Howard J.M."/>
            <person name="Iguchi T."/>
            <person name="Janes D.E."/>
            <person name="Khan S.Y."/>
            <person name="Kohno S."/>
            <person name="de Koning A.J."/>
            <person name="Lance S.L."/>
            <person name="McCarthy F.M."/>
            <person name="McCormack J.E."/>
            <person name="Merchant M.E."/>
            <person name="Peterson D.G."/>
            <person name="Pollock D.D."/>
            <person name="Pourmand N."/>
            <person name="Raney B.J."/>
            <person name="Roessler K.A."/>
            <person name="Sanford J.R."/>
            <person name="Sawyer R.H."/>
            <person name="Schmidt C.J."/>
            <person name="Triplett E.W."/>
            <person name="Tuberville T.D."/>
            <person name="Venegas-Anaya M."/>
            <person name="Howard J.T."/>
            <person name="Jarvis E.D."/>
            <person name="Guillette L.J.Jr."/>
            <person name="Glenn T.C."/>
            <person name="Green R.E."/>
            <person name="Ray D.A."/>
        </authorList>
    </citation>
    <scope>NUCLEOTIDE SEQUENCE [LARGE SCALE GENOMIC DNA]</scope>
    <source>
        <strain evidence="1">KSC_2009_1</strain>
    </source>
</reference>
<protein>
    <submittedName>
        <fullName evidence="1">Uncharacterized protein</fullName>
    </submittedName>
</protein>
<evidence type="ECO:0000313" key="2">
    <source>
        <dbReference type="Proteomes" id="UP000050525"/>
    </source>
</evidence>
<gene>
    <name evidence="1" type="ORF">Y1Q_0012492</name>
</gene>
<proteinExistence type="predicted"/>
<evidence type="ECO:0000313" key="1">
    <source>
        <dbReference type="EMBL" id="KYO20587.1"/>
    </source>
</evidence>
<dbReference type="AlphaFoldDB" id="A0A151M7V1"/>
<dbReference type="Proteomes" id="UP000050525">
    <property type="component" value="Unassembled WGS sequence"/>
</dbReference>
<sequence>MAVSKILVLALKKVRFWLLNKGAPKEQGINRHHCSTCWSWVRKDLQPGECPPQQSGRQSQPGPEQLAENRYQLLQFDWRTDELGKYVTEQDFQKDF</sequence>
<name>A0A151M7V1_ALLMI</name>
<accession>A0A151M7V1</accession>
<comment type="caution">
    <text evidence="1">The sequence shown here is derived from an EMBL/GenBank/DDBJ whole genome shotgun (WGS) entry which is preliminary data.</text>
</comment>
<dbReference type="EMBL" id="AKHW03006358">
    <property type="protein sequence ID" value="KYO20587.1"/>
    <property type="molecule type" value="Genomic_DNA"/>
</dbReference>
<keyword evidence="2" id="KW-1185">Reference proteome</keyword>